<dbReference type="Gene3D" id="3.30.420.340">
    <property type="entry name" value="UvrC, RNAse H endonuclease domain"/>
    <property type="match status" value="1"/>
</dbReference>
<evidence type="ECO:0000259" key="11">
    <source>
        <dbReference type="PROSITE" id="PS50164"/>
    </source>
</evidence>
<comment type="subcellular location">
    <subcellularLocation>
        <location evidence="7">Cytoplasm</location>
    </subcellularLocation>
</comment>
<dbReference type="InterPro" id="IPR036876">
    <property type="entry name" value="UVR_dom_sf"/>
</dbReference>
<feature type="domain" description="UVR" evidence="10">
    <location>
        <begin position="205"/>
        <end position="240"/>
    </location>
</feature>
<dbReference type="PANTHER" id="PTHR30562">
    <property type="entry name" value="UVRC/OXIDOREDUCTASE"/>
    <property type="match status" value="1"/>
</dbReference>
<dbReference type="CDD" id="cd10434">
    <property type="entry name" value="GIY-YIG_UvrC_Cho"/>
    <property type="match status" value="1"/>
</dbReference>
<dbReference type="PROSITE" id="PS50165">
    <property type="entry name" value="UVRC"/>
    <property type="match status" value="1"/>
</dbReference>
<dbReference type="Pfam" id="PF02151">
    <property type="entry name" value="UVR"/>
    <property type="match status" value="1"/>
</dbReference>
<dbReference type="InterPro" id="IPR001162">
    <property type="entry name" value="UvrC_RNase_H_dom"/>
</dbReference>
<dbReference type="GO" id="GO:0006289">
    <property type="term" value="P:nucleotide-excision repair"/>
    <property type="evidence" value="ECO:0007669"/>
    <property type="project" value="UniProtKB-UniRule"/>
</dbReference>
<dbReference type="SMART" id="SM00465">
    <property type="entry name" value="GIYc"/>
    <property type="match status" value="1"/>
</dbReference>
<dbReference type="InterPro" id="IPR035901">
    <property type="entry name" value="GIY-YIG_endonuc_sf"/>
</dbReference>
<feature type="domain" description="UvrC family homology region profile" evidence="12">
    <location>
        <begin position="256"/>
        <end position="534"/>
    </location>
</feature>
<dbReference type="SUPFAM" id="SSF47781">
    <property type="entry name" value="RuvA domain 2-like"/>
    <property type="match status" value="1"/>
</dbReference>
<evidence type="ECO:0000256" key="9">
    <source>
        <dbReference type="SAM" id="MobiDB-lite"/>
    </source>
</evidence>
<evidence type="ECO:0000256" key="8">
    <source>
        <dbReference type="SAM" id="Coils"/>
    </source>
</evidence>
<dbReference type="InterPro" id="IPR003583">
    <property type="entry name" value="Hlx-hairpin-Hlx_DNA-bd_motif"/>
</dbReference>
<keyword evidence="2 7" id="KW-0227">DNA damage</keyword>
<dbReference type="GO" id="GO:0009381">
    <property type="term" value="F:excinuclease ABC activity"/>
    <property type="evidence" value="ECO:0007669"/>
    <property type="project" value="UniProtKB-UniRule"/>
</dbReference>
<organism evidence="13 14">
    <name type="scientific">Acidaminobacter hydrogenoformans DSM 2784</name>
    <dbReference type="NCBI Taxonomy" id="1120920"/>
    <lineage>
        <taxon>Bacteria</taxon>
        <taxon>Bacillati</taxon>
        <taxon>Bacillota</taxon>
        <taxon>Clostridia</taxon>
        <taxon>Peptostreptococcales</taxon>
        <taxon>Acidaminobacteraceae</taxon>
        <taxon>Acidaminobacter</taxon>
    </lineage>
</organism>
<dbReference type="PANTHER" id="PTHR30562:SF1">
    <property type="entry name" value="UVRABC SYSTEM PROTEIN C"/>
    <property type="match status" value="1"/>
</dbReference>
<feature type="coiled-coil region" evidence="8">
    <location>
        <begin position="351"/>
        <end position="385"/>
    </location>
</feature>
<dbReference type="HAMAP" id="MF_00203">
    <property type="entry name" value="UvrC"/>
    <property type="match status" value="1"/>
</dbReference>
<evidence type="ECO:0000259" key="12">
    <source>
        <dbReference type="PROSITE" id="PS50165"/>
    </source>
</evidence>
<dbReference type="GO" id="GO:0005737">
    <property type="term" value="C:cytoplasm"/>
    <property type="evidence" value="ECO:0007669"/>
    <property type="project" value="UniProtKB-SubCell"/>
</dbReference>
<dbReference type="RefSeq" id="WP_170829437.1">
    <property type="nucleotide sequence ID" value="NZ_FMWL01000014.1"/>
</dbReference>
<dbReference type="Gene3D" id="1.10.150.20">
    <property type="entry name" value="5' to 3' exonuclease, C-terminal subdomain"/>
    <property type="match status" value="1"/>
</dbReference>
<sequence length="659" mass="76355">MTRMEAIKAQVKKVPEKPGVYLMKDKWGNVIYVGKAKRLKQRVSSYFRALNSHAPKVRSMVAVVEEFEYILTDSEMEALILEQTLIKQYKPKFNILLRDDKQYPYIKVTVDEAFPRLIMTRQLSRDKSRYFGPYTSAEAVRRTIEALQEIYPIRKCNRRLEKMEERPCLNFHIRKCLGPCQGNVHQDAYRAMIDEILKFLGGKTDFLREKLTGEMKAAAAALEFERAAELRNQLMAIDQLMERQKVVYESDVSQDVIGSWATEARICVMIFTVRGGKMIGKEEYVFEEEYFQDPEVLLDDFILQYYANVTEFPKEIVVERMPEDFELLEAFLAKKASFKIKLTTPQRGDKLKLLELVRENAREYLEKFEERILREREKSDQVETALKDMLGLKGRLRRIEAYDISNIYGVLSVGSMVVFEDGKKKPRDYRRFKVKTIEGADDYGSMQEILFRRFRRGLEEQAALEALVESQGSKAEEAEATEEEAVAESGGHYKGRIGQRGSGAPSIGAKFSHFPDLILIDGGKGHVHAVLDVMKALGLELEIAGLVKDDYHRTDQLYYRGQFYPIRTQPELYRFLAGIQEEVHRFALEYHKTLRSKTMTQSLLDAIDGVGEKRRLRLMQYFKSIDKIREASVEELAKVDGMNRRTAEKVFEYFHGTSE</sequence>
<comment type="subunit">
    <text evidence="7">Interacts with UvrB in an incision complex.</text>
</comment>
<dbReference type="GO" id="GO:0003677">
    <property type="term" value="F:DNA binding"/>
    <property type="evidence" value="ECO:0007669"/>
    <property type="project" value="UniProtKB-UniRule"/>
</dbReference>
<dbReference type="InterPro" id="IPR047296">
    <property type="entry name" value="GIY-YIG_UvrC_Cho"/>
</dbReference>
<dbReference type="Pfam" id="PF22920">
    <property type="entry name" value="UvrC_RNaseH"/>
    <property type="match status" value="1"/>
</dbReference>
<feature type="domain" description="GIY-YIG" evidence="11">
    <location>
        <begin position="16"/>
        <end position="95"/>
    </location>
</feature>
<keyword evidence="3 7" id="KW-0228">DNA excision</keyword>
<dbReference type="Pfam" id="PF08459">
    <property type="entry name" value="UvrC_RNaseH_dom"/>
    <property type="match status" value="1"/>
</dbReference>
<evidence type="ECO:0000259" key="10">
    <source>
        <dbReference type="PROSITE" id="PS50151"/>
    </source>
</evidence>
<gene>
    <name evidence="7" type="primary">uvrC</name>
    <name evidence="13" type="ORF">SAMN03080599_02425</name>
</gene>
<dbReference type="SMART" id="SM00278">
    <property type="entry name" value="HhH1"/>
    <property type="match status" value="2"/>
</dbReference>
<evidence type="ECO:0000256" key="3">
    <source>
        <dbReference type="ARBA" id="ARBA00022769"/>
    </source>
</evidence>
<proteinExistence type="inferred from homology"/>
<dbReference type="NCBIfam" id="TIGR00194">
    <property type="entry name" value="uvrC"/>
    <property type="match status" value="1"/>
</dbReference>
<accession>A0A1G5S3L0</accession>
<dbReference type="InterPro" id="IPR001943">
    <property type="entry name" value="UVR_dom"/>
</dbReference>
<dbReference type="PROSITE" id="PS50151">
    <property type="entry name" value="UVR"/>
    <property type="match status" value="1"/>
</dbReference>
<comment type="function">
    <text evidence="7">The UvrABC repair system catalyzes the recognition and processing of DNA lesions. UvrC both incises the 5' and 3' sides of the lesion. The N-terminal half is responsible for the 3' incision and the C-terminal half is responsible for the 5' incision.</text>
</comment>
<dbReference type="Gene3D" id="4.10.860.10">
    <property type="entry name" value="UVR domain"/>
    <property type="match status" value="1"/>
</dbReference>
<evidence type="ECO:0000256" key="6">
    <source>
        <dbReference type="ARBA" id="ARBA00023236"/>
    </source>
</evidence>
<evidence type="ECO:0000256" key="1">
    <source>
        <dbReference type="ARBA" id="ARBA00022490"/>
    </source>
</evidence>
<keyword evidence="8" id="KW-0175">Coiled coil</keyword>
<keyword evidence="4 7" id="KW-0267">Excision nuclease</keyword>
<evidence type="ECO:0000256" key="2">
    <source>
        <dbReference type="ARBA" id="ARBA00022763"/>
    </source>
</evidence>
<dbReference type="Proteomes" id="UP000199208">
    <property type="component" value="Unassembled WGS sequence"/>
</dbReference>
<dbReference type="STRING" id="1120920.SAMN03080599_02425"/>
<keyword evidence="5 7" id="KW-0234">DNA repair</keyword>
<evidence type="ECO:0000256" key="7">
    <source>
        <dbReference type="HAMAP-Rule" id="MF_00203"/>
    </source>
</evidence>
<evidence type="ECO:0000313" key="14">
    <source>
        <dbReference type="Proteomes" id="UP000199208"/>
    </source>
</evidence>
<dbReference type="PROSITE" id="PS50164">
    <property type="entry name" value="GIY_YIG"/>
    <property type="match status" value="1"/>
</dbReference>
<protein>
    <recommendedName>
        <fullName evidence="7">UvrABC system protein C</fullName>
        <shortName evidence="7">Protein UvrC</shortName>
    </recommendedName>
    <alternativeName>
        <fullName evidence="7">Excinuclease ABC subunit C</fullName>
    </alternativeName>
</protein>
<dbReference type="InterPro" id="IPR038476">
    <property type="entry name" value="UvrC_RNase_H_dom_sf"/>
</dbReference>
<evidence type="ECO:0000256" key="4">
    <source>
        <dbReference type="ARBA" id="ARBA00022881"/>
    </source>
</evidence>
<feature type="region of interest" description="Disordered" evidence="9">
    <location>
        <begin position="469"/>
        <end position="501"/>
    </location>
</feature>
<dbReference type="AlphaFoldDB" id="A0A1G5S3L0"/>
<dbReference type="InterPro" id="IPR050066">
    <property type="entry name" value="UvrABC_protein_C"/>
</dbReference>
<dbReference type="EMBL" id="FMWL01000014">
    <property type="protein sequence ID" value="SCZ80748.1"/>
    <property type="molecule type" value="Genomic_DNA"/>
</dbReference>
<dbReference type="InterPro" id="IPR010994">
    <property type="entry name" value="RuvA_2-like"/>
</dbReference>
<evidence type="ECO:0000256" key="5">
    <source>
        <dbReference type="ARBA" id="ARBA00023204"/>
    </source>
</evidence>
<name>A0A1G5S3L0_9FIRM</name>
<dbReference type="SUPFAM" id="SSF82771">
    <property type="entry name" value="GIY-YIG endonuclease"/>
    <property type="match status" value="1"/>
</dbReference>
<dbReference type="FunFam" id="3.40.1440.10:FF:000001">
    <property type="entry name" value="UvrABC system protein C"/>
    <property type="match status" value="1"/>
</dbReference>
<dbReference type="GO" id="GO:0009432">
    <property type="term" value="P:SOS response"/>
    <property type="evidence" value="ECO:0007669"/>
    <property type="project" value="UniProtKB-UniRule"/>
</dbReference>
<dbReference type="Pfam" id="PF14520">
    <property type="entry name" value="HHH_5"/>
    <property type="match status" value="1"/>
</dbReference>
<keyword evidence="1 7" id="KW-0963">Cytoplasm</keyword>
<evidence type="ECO:0000313" key="13">
    <source>
        <dbReference type="EMBL" id="SCZ80748.1"/>
    </source>
</evidence>
<dbReference type="SUPFAM" id="SSF46600">
    <property type="entry name" value="C-terminal UvrC-binding domain of UvrB"/>
    <property type="match status" value="1"/>
</dbReference>
<keyword evidence="14" id="KW-1185">Reference proteome</keyword>
<dbReference type="GO" id="GO:0009380">
    <property type="term" value="C:excinuclease repair complex"/>
    <property type="evidence" value="ECO:0007669"/>
    <property type="project" value="InterPro"/>
</dbReference>
<reference evidence="13 14" key="1">
    <citation type="submission" date="2016-10" db="EMBL/GenBank/DDBJ databases">
        <authorList>
            <person name="de Groot N.N."/>
        </authorList>
    </citation>
    <scope>NUCLEOTIDE SEQUENCE [LARGE SCALE GENOMIC DNA]</scope>
    <source>
        <strain evidence="13 14">DSM 2784</strain>
    </source>
</reference>
<dbReference type="Pfam" id="PF01541">
    <property type="entry name" value="GIY-YIG"/>
    <property type="match status" value="1"/>
</dbReference>
<dbReference type="InterPro" id="IPR000305">
    <property type="entry name" value="GIY-YIG_endonuc"/>
</dbReference>
<dbReference type="Gene3D" id="3.40.1440.10">
    <property type="entry name" value="GIY-YIG endonuclease"/>
    <property type="match status" value="1"/>
</dbReference>
<dbReference type="InterPro" id="IPR004791">
    <property type="entry name" value="UvrC"/>
</dbReference>
<comment type="similarity">
    <text evidence="7">Belongs to the UvrC family.</text>
</comment>
<dbReference type="NCBIfam" id="NF001824">
    <property type="entry name" value="PRK00558.1-5"/>
    <property type="match status" value="1"/>
</dbReference>
<keyword evidence="6 7" id="KW-0742">SOS response</keyword>